<dbReference type="KEGG" id="ttt:THITE_2106593"/>
<feature type="compositionally biased region" description="Low complexity" evidence="1">
    <location>
        <begin position="82"/>
        <end position="94"/>
    </location>
</feature>
<reference evidence="4 5" key="1">
    <citation type="journal article" date="2011" name="Nat. Biotechnol.">
        <title>Comparative genomic analysis of the thermophilic biomass-degrading fungi Myceliophthora thermophila and Thielavia terrestris.</title>
        <authorList>
            <person name="Berka R.M."/>
            <person name="Grigoriev I.V."/>
            <person name="Otillar R."/>
            <person name="Salamov A."/>
            <person name="Grimwood J."/>
            <person name="Reid I."/>
            <person name="Ishmael N."/>
            <person name="John T."/>
            <person name="Darmond C."/>
            <person name="Moisan M.-C."/>
            <person name="Henrissat B."/>
            <person name="Coutinho P.M."/>
            <person name="Lombard V."/>
            <person name="Natvig D.O."/>
            <person name="Lindquist E."/>
            <person name="Schmutz J."/>
            <person name="Lucas S."/>
            <person name="Harris P."/>
            <person name="Powlowski J."/>
            <person name="Bellemare A."/>
            <person name="Taylor D."/>
            <person name="Butler G."/>
            <person name="de Vries R.P."/>
            <person name="Allijn I.E."/>
            <person name="van den Brink J."/>
            <person name="Ushinsky S."/>
            <person name="Storms R."/>
            <person name="Powell A.J."/>
            <person name="Paulsen I.T."/>
            <person name="Elbourne L.D.H."/>
            <person name="Baker S.E."/>
            <person name="Magnuson J."/>
            <person name="LaBoissiere S."/>
            <person name="Clutterbuck A.J."/>
            <person name="Martinez D."/>
            <person name="Wogulis M."/>
            <person name="de Leon A.L."/>
            <person name="Rey M.W."/>
            <person name="Tsang A."/>
        </authorList>
    </citation>
    <scope>NUCLEOTIDE SEQUENCE [LARGE SCALE GENOMIC DNA]</scope>
    <source>
        <strain evidence="5">ATCC 38088 / NRRL 8126</strain>
    </source>
</reference>
<feature type="compositionally biased region" description="Polar residues" evidence="1">
    <location>
        <begin position="67"/>
        <end position="81"/>
    </location>
</feature>
<dbReference type="PANTHER" id="PTHR35395">
    <property type="entry name" value="DUF6536 DOMAIN-CONTAINING PROTEIN"/>
    <property type="match status" value="1"/>
</dbReference>
<dbReference type="HOGENOM" id="CLU_010112_3_0_1"/>
<evidence type="ECO:0000256" key="2">
    <source>
        <dbReference type="SAM" id="Phobius"/>
    </source>
</evidence>
<evidence type="ECO:0000259" key="3">
    <source>
        <dbReference type="Pfam" id="PF20163"/>
    </source>
</evidence>
<feature type="transmembrane region" description="Helical" evidence="2">
    <location>
        <begin position="714"/>
        <end position="738"/>
    </location>
</feature>
<feature type="transmembrane region" description="Helical" evidence="2">
    <location>
        <begin position="303"/>
        <end position="324"/>
    </location>
</feature>
<keyword evidence="2" id="KW-1133">Transmembrane helix</keyword>
<feature type="transmembrane region" description="Helical" evidence="2">
    <location>
        <begin position="656"/>
        <end position="674"/>
    </location>
</feature>
<gene>
    <name evidence="4" type="ORF">THITE_2106593</name>
</gene>
<organism evidence="4 5">
    <name type="scientific">Thermothielavioides terrestris (strain ATCC 38088 / NRRL 8126)</name>
    <name type="common">Thielavia terrestris</name>
    <dbReference type="NCBI Taxonomy" id="578455"/>
    <lineage>
        <taxon>Eukaryota</taxon>
        <taxon>Fungi</taxon>
        <taxon>Dikarya</taxon>
        <taxon>Ascomycota</taxon>
        <taxon>Pezizomycotina</taxon>
        <taxon>Sordariomycetes</taxon>
        <taxon>Sordariomycetidae</taxon>
        <taxon>Sordariales</taxon>
        <taxon>Chaetomiaceae</taxon>
        <taxon>Thermothielavioides</taxon>
        <taxon>Thermothielavioides terrestris</taxon>
    </lineage>
</organism>
<feature type="compositionally biased region" description="Basic and acidic residues" evidence="1">
    <location>
        <begin position="102"/>
        <end position="118"/>
    </location>
</feature>
<dbReference type="Proteomes" id="UP000008181">
    <property type="component" value="Chromosome 1"/>
</dbReference>
<dbReference type="AlphaFoldDB" id="G2QQM8"/>
<dbReference type="Pfam" id="PF20163">
    <property type="entry name" value="DUF6536"/>
    <property type="match status" value="1"/>
</dbReference>
<evidence type="ECO:0000256" key="1">
    <source>
        <dbReference type="SAM" id="MobiDB-lite"/>
    </source>
</evidence>
<proteinExistence type="predicted"/>
<name>G2QQM8_THETT</name>
<feature type="transmembrane region" description="Helical" evidence="2">
    <location>
        <begin position="507"/>
        <end position="527"/>
    </location>
</feature>
<dbReference type="EMBL" id="CP003009">
    <property type="protein sequence ID" value="AEO62438.1"/>
    <property type="molecule type" value="Genomic_DNA"/>
</dbReference>
<dbReference type="eggNOG" id="ENOG502RYAY">
    <property type="taxonomic scope" value="Eukaryota"/>
</dbReference>
<sequence>MEMVIPPRDHGPSTYRYTWDENGEVTQVTRIRDERAFSTERLTPGRQTAQWPFQSVVTDIEIPSPVSPLSQQRRATTHSSWQPYQPNQPYQPYQPYRPPQNSDRRCSEGTDDPPAERDIVPDYVVNFMRGETPETVSRRKRSTSHGSNYRYHSIYGGGVHTVTPQHGVADLVVPLPQDLQQQHRSHVADFEGFHVRDDSLPSLERVDSREGDEQQRFLAAAEELGQKTEGEAQGHGGNSRWWWWRCCRSGGWRAGMALGVLATFIILIAGFVCLVAAISGVALKEGRLLVFEGSCTTADQVNWGLHVVINVFVAVLVAAANYTFQVLSSPTRDEVTAAHRRKEWLDIGVPSLRNLGSIRGSRTLLAVVVLATAASTQIMYNAVIFVSQTAPDFKAAVVGESFVSGAPLSGDVSAINGGLSTADLSALQQLVARNEFVRLSAPACIDQFGGAFEPDYSLVLLISNAKASPLSQTPEGTSLVSDQSSIQYCLAQPAPAPTCAVNLNSSLLGTVALLNSIALVATGAVLFKHSSSFRPLATLGDAISSFLDEPDPETQRACLLSKTDVCQGRWPLTEAKYWEPKHHYWLRSVSFPRWIAALLLWATCVGLATAGLAVSVNNDPAARLSPFGTASPHALALLPAGTPAAAAAVVASLPQLLLALLYFAVNALLATYYLSHESSLFATRSARPLRVSADPVGAQTTSLYLALPIPISGALASLFATMSFLLSQSFFPVSVQLLNYPLDPANNPTPSSPSSSTITALGLSGTALLALLVLLGLLATAVLALGLRRAPAAAMVNGELRGNPMALPAGSCSAVISARCHPLARERAGLSGKPVMWGVVREGVGFGVSHCGFTAGRAGLVEAGRNYA</sequence>
<dbReference type="PANTHER" id="PTHR35395:SF1">
    <property type="entry name" value="DUF6536 DOMAIN-CONTAINING PROTEIN"/>
    <property type="match status" value="1"/>
</dbReference>
<keyword evidence="5" id="KW-1185">Reference proteome</keyword>
<keyword evidence="2" id="KW-0472">Membrane</keyword>
<dbReference type="GeneID" id="11521230"/>
<evidence type="ECO:0000313" key="5">
    <source>
        <dbReference type="Proteomes" id="UP000008181"/>
    </source>
</evidence>
<feature type="domain" description="DUF6536" evidence="3">
    <location>
        <begin position="252"/>
        <end position="403"/>
    </location>
</feature>
<dbReference type="InterPro" id="IPR046623">
    <property type="entry name" value="DUF6536"/>
</dbReference>
<keyword evidence="2" id="KW-0812">Transmembrane</keyword>
<feature type="transmembrane region" description="Helical" evidence="2">
    <location>
        <begin position="594"/>
        <end position="616"/>
    </location>
</feature>
<dbReference type="RefSeq" id="XP_003648774.1">
    <property type="nucleotide sequence ID" value="XM_003648726.1"/>
</dbReference>
<evidence type="ECO:0000313" key="4">
    <source>
        <dbReference type="EMBL" id="AEO62438.1"/>
    </source>
</evidence>
<feature type="transmembrane region" description="Helical" evidence="2">
    <location>
        <begin position="258"/>
        <end position="283"/>
    </location>
</feature>
<feature type="region of interest" description="Disordered" evidence="1">
    <location>
        <begin position="64"/>
        <end position="118"/>
    </location>
</feature>
<dbReference type="STRING" id="578455.G2QQM8"/>
<protein>
    <recommendedName>
        <fullName evidence="3">DUF6536 domain-containing protein</fullName>
    </recommendedName>
</protein>
<feature type="transmembrane region" description="Helical" evidence="2">
    <location>
        <begin position="363"/>
        <end position="386"/>
    </location>
</feature>
<dbReference type="OrthoDB" id="5429634at2759"/>
<feature type="transmembrane region" description="Helical" evidence="2">
    <location>
        <begin position="758"/>
        <end position="785"/>
    </location>
</feature>
<accession>G2QQM8</accession>